<reference evidence="1 2" key="1">
    <citation type="journal article" date="2019" name="Genome Biol. Evol.">
        <title>Insights into the evolution of the New World diploid cottons (Gossypium, subgenus Houzingenia) based on genome sequencing.</title>
        <authorList>
            <person name="Grover C.E."/>
            <person name="Arick M.A. 2nd"/>
            <person name="Thrash A."/>
            <person name="Conover J.L."/>
            <person name="Sanders W.S."/>
            <person name="Peterson D.G."/>
            <person name="Frelichowski J.E."/>
            <person name="Scheffler J.A."/>
            <person name="Scheffler B.E."/>
            <person name="Wendel J.F."/>
        </authorList>
    </citation>
    <scope>NUCLEOTIDE SEQUENCE [LARGE SCALE GENOMIC DNA]</scope>
    <source>
        <strain evidence="1">1</strain>
        <tissue evidence="1">Leaf</tissue>
    </source>
</reference>
<dbReference type="EMBL" id="JABFAF010000013">
    <property type="protein sequence ID" value="MBA0873593.1"/>
    <property type="molecule type" value="Genomic_DNA"/>
</dbReference>
<organism evidence="1 2">
    <name type="scientific">Gossypium schwendimanii</name>
    <name type="common">Cotton</name>
    <dbReference type="NCBI Taxonomy" id="34291"/>
    <lineage>
        <taxon>Eukaryota</taxon>
        <taxon>Viridiplantae</taxon>
        <taxon>Streptophyta</taxon>
        <taxon>Embryophyta</taxon>
        <taxon>Tracheophyta</taxon>
        <taxon>Spermatophyta</taxon>
        <taxon>Magnoliopsida</taxon>
        <taxon>eudicotyledons</taxon>
        <taxon>Gunneridae</taxon>
        <taxon>Pentapetalae</taxon>
        <taxon>rosids</taxon>
        <taxon>malvids</taxon>
        <taxon>Malvales</taxon>
        <taxon>Malvaceae</taxon>
        <taxon>Malvoideae</taxon>
        <taxon>Gossypium</taxon>
    </lineage>
</organism>
<evidence type="ECO:0000313" key="1">
    <source>
        <dbReference type="EMBL" id="MBA0873593.1"/>
    </source>
</evidence>
<dbReference type="AlphaFoldDB" id="A0A7J9MR45"/>
<comment type="caution">
    <text evidence="1">The sequence shown here is derived from an EMBL/GenBank/DDBJ whole genome shotgun (WGS) entry which is preliminary data.</text>
</comment>
<dbReference type="Proteomes" id="UP000593576">
    <property type="component" value="Unassembled WGS sequence"/>
</dbReference>
<keyword evidence="2" id="KW-1185">Reference proteome</keyword>
<name>A0A7J9MR45_GOSSC</name>
<gene>
    <name evidence="1" type="ORF">Goshw_004278</name>
</gene>
<accession>A0A7J9MR45</accession>
<protein>
    <submittedName>
        <fullName evidence="1">Uncharacterized protein</fullName>
    </submittedName>
</protein>
<sequence>MDGGNAYQTHMSAEEDSVLLYLGYLGQYIITWLASRKGALVATGGQYNKINFDEVFDSQRQLSGSSIISRNSKVMCLGTRIWTNSHVASPFAVEALAFL</sequence>
<evidence type="ECO:0000313" key="2">
    <source>
        <dbReference type="Proteomes" id="UP000593576"/>
    </source>
</evidence>
<proteinExistence type="predicted"/>